<sequence length="1172" mass="132058">METAPENSFHDELSDASSLHECDSSAYDNTSSHRNGDTTNSNSNGSSTDDSPTTGIAKDETVAVFRLRVIVILVLIATAAVVSTVVLNITRMGEMDGFLTQYEGASHMVQSAFGEIIEKLSVISALAVVEQDDDEKDANLTGKDWPFQTLHNFKERAANVRYMSSALSINLCPIVTVDKREFWELYVNGEESAWIPHAWDYQEQLGLNGFETNQELIEMSTLTNATVDPIKYFDDDGQAHLLLSDGPYLPVWQTSPLLQRRMINENVFSKGNESNIAMSAIEGKEAVLGGFVAAPFGEPSHSNPLTSMFATLQSIAEENATHYLGEPMSYFYVPIFDTTNSNSQSRNVVAVLEAILNWRYFFQNALKDSIPAIVAVLKNSCGETYTYEIQGEEAYIVGFGDHHDPQYDEYERTASFDSMHLRDGTVSGVFISQDHGCVYTVHVYPTHIFLTTYNTDTPLAITFAIAVVFVFTICMFVLYDRLVEQRQSIVMAQAAHTTAIVSSLFPKNVRDRLLAAGDRKDGGTSIFSSNKSRLKGFLDDGNSANDESNDQPIADLFPECTVFFADIAGFTAWSSTREPEQVFILLQTVYQHFDQLAKRRKVFKVETIGDSYMAVTGLPEPMIHHAVTMVRFAWDCRNEFHRVTKDLESTLGPDTADLAMRFGLHSGPVTAGVLRGDRARFQLFGDTVNTASRMESTGQRDRVQISSTTAELLIDAGKEPWLKKREDEVHAKGKGLVVTYWANPKGVQSSVGSGSDLSDENSNGEKVSKPVFSHQQSSLVNQRLVDWMADLLLDQTKKIVFSRRKTKDKGSSGGKAPKYFPMEGTTCMDEVKDEIEMPSYNAKATDANREYRNVRINSIVVANLREYVNRVAQDYRHNPFHNFEHACHVTMSVNKLLKRIVTPELSAEELQKLRKVDDLAAHVHDYTHGINSDPLLGLAITMSALIHDVDHRGVSNTRLIEEEPEMANKYHNKSVAEQNSLDIAWDILMEDGFDELRAVLFPSQFELMRFRQLLVNVVLATDIMDKQLNDLRKRRWERAFADGKKEETVKDTNLRATIVIEHIIQASDVSHTMQHWHVYRKWNQRLFEEVYKAYQDGRMEKDPSEGWYKGEIGFFDFYIIPLAKKLKECGVFGVSSDEYLSYAMQNRNEWECKGKEIVAEMLEQVKNPGMEA</sequence>
<dbReference type="Gene3D" id="1.10.1300.10">
    <property type="entry name" value="3'5'-cyclic nucleotide phosphodiesterase, catalytic domain"/>
    <property type="match status" value="1"/>
</dbReference>
<keyword evidence="5 8" id="KW-0472">Membrane</keyword>
<dbReference type="InterPro" id="IPR002073">
    <property type="entry name" value="PDEase_catalytic_dom"/>
</dbReference>
<comment type="subcellular location">
    <subcellularLocation>
        <location evidence="1">Membrane</location>
    </subcellularLocation>
</comment>
<dbReference type="InterPro" id="IPR029787">
    <property type="entry name" value="Nucleotide_cyclase"/>
</dbReference>
<dbReference type="SMART" id="SM00471">
    <property type="entry name" value="HDc"/>
    <property type="match status" value="1"/>
</dbReference>
<feature type="compositionally biased region" description="Low complexity" evidence="7">
    <location>
        <begin position="37"/>
        <end position="55"/>
    </location>
</feature>
<dbReference type="GO" id="GO:0001653">
    <property type="term" value="F:peptide receptor activity"/>
    <property type="evidence" value="ECO:0007669"/>
    <property type="project" value="TreeGrafter"/>
</dbReference>
<proteinExistence type="predicted"/>
<dbReference type="PROSITE" id="PS51845">
    <property type="entry name" value="PDEASE_I_2"/>
    <property type="match status" value="1"/>
</dbReference>
<dbReference type="SMART" id="SM00044">
    <property type="entry name" value="CYCc"/>
    <property type="match status" value="1"/>
</dbReference>
<evidence type="ECO:0000313" key="11">
    <source>
        <dbReference type="EMBL" id="CAB9520051.1"/>
    </source>
</evidence>
<keyword evidence="3" id="KW-0547">Nucleotide-binding</keyword>
<evidence type="ECO:0000256" key="1">
    <source>
        <dbReference type="ARBA" id="ARBA00004370"/>
    </source>
</evidence>
<organism evidence="11 12">
    <name type="scientific">Seminavis robusta</name>
    <dbReference type="NCBI Taxonomy" id="568900"/>
    <lineage>
        <taxon>Eukaryota</taxon>
        <taxon>Sar</taxon>
        <taxon>Stramenopiles</taxon>
        <taxon>Ochrophyta</taxon>
        <taxon>Bacillariophyta</taxon>
        <taxon>Bacillariophyceae</taxon>
        <taxon>Bacillariophycidae</taxon>
        <taxon>Naviculales</taxon>
        <taxon>Naviculaceae</taxon>
        <taxon>Seminavis</taxon>
    </lineage>
</organism>
<dbReference type="Pfam" id="PF00233">
    <property type="entry name" value="PDEase_I"/>
    <property type="match status" value="1"/>
</dbReference>
<feature type="transmembrane region" description="Helical" evidence="8">
    <location>
        <begin position="459"/>
        <end position="479"/>
    </location>
</feature>
<dbReference type="GO" id="GO:0004016">
    <property type="term" value="F:adenylate cyclase activity"/>
    <property type="evidence" value="ECO:0007669"/>
    <property type="project" value="TreeGrafter"/>
</dbReference>
<name>A0A9N8EIW6_9STRA</name>
<dbReference type="GO" id="GO:0005886">
    <property type="term" value="C:plasma membrane"/>
    <property type="evidence" value="ECO:0007669"/>
    <property type="project" value="TreeGrafter"/>
</dbReference>
<evidence type="ECO:0000259" key="9">
    <source>
        <dbReference type="PROSITE" id="PS50125"/>
    </source>
</evidence>
<keyword evidence="12" id="KW-1185">Reference proteome</keyword>
<dbReference type="GO" id="GO:0000166">
    <property type="term" value="F:nucleotide binding"/>
    <property type="evidence" value="ECO:0007669"/>
    <property type="project" value="UniProtKB-KW"/>
</dbReference>
<keyword evidence="2 8" id="KW-0812">Transmembrane</keyword>
<accession>A0A9N8EIW6</accession>
<dbReference type="CDD" id="cd07302">
    <property type="entry name" value="CHD"/>
    <property type="match status" value="1"/>
</dbReference>
<gene>
    <name evidence="11" type="ORF">SEMRO_1070_G237720.1</name>
</gene>
<dbReference type="InterPro" id="IPR001054">
    <property type="entry name" value="A/G_cyclase"/>
</dbReference>
<dbReference type="InterPro" id="IPR036971">
    <property type="entry name" value="PDEase_catalytic_dom_sf"/>
</dbReference>
<dbReference type="GO" id="GO:0004383">
    <property type="term" value="F:guanylate cyclase activity"/>
    <property type="evidence" value="ECO:0007669"/>
    <property type="project" value="TreeGrafter"/>
</dbReference>
<dbReference type="EMBL" id="CAICTM010001068">
    <property type="protein sequence ID" value="CAB9520051.1"/>
    <property type="molecule type" value="Genomic_DNA"/>
</dbReference>
<dbReference type="InterPro" id="IPR050401">
    <property type="entry name" value="Cyclic_nucleotide_synthase"/>
</dbReference>
<evidence type="ECO:0000259" key="10">
    <source>
        <dbReference type="PROSITE" id="PS51845"/>
    </source>
</evidence>
<dbReference type="GO" id="GO:0035556">
    <property type="term" value="P:intracellular signal transduction"/>
    <property type="evidence" value="ECO:0007669"/>
    <property type="project" value="InterPro"/>
</dbReference>
<evidence type="ECO:0000256" key="6">
    <source>
        <dbReference type="ARBA" id="ARBA00023239"/>
    </source>
</evidence>
<dbReference type="GO" id="GO:0007168">
    <property type="term" value="P:receptor guanylyl cyclase signaling pathway"/>
    <property type="evidence" value="ECO:0007669"/>
    <property type="project" value="TreeGrafter"/>
</dbReference>
<reference evidence="11" key="1">
    <citation type="submission" date="2020-06" db="EMBL/GenBank/DDBJ databases">
        <authorList>
            <consortium name="Plant Systems Biology data submission"/>
        </authorList>
    </citation>
    <scope>NUCLEOTIDE SEQUENCE</scope>
    <source>
        <strain evidence="11">D6</strain>
    </source>
</reference>
<feature type="region of interest" description="Disordered" evidence="7">
    <location>
        <begin position="748"/>
        <end position="768"/>
    </location>
</feature>
<comment type="caution">
    <text evidence="11">The sequence shown here is derived from an EMBL/GenBank/DDBJ whole genome shotgun (WGS) entry which is preliminary data.</text>
</comment>
<feature type="domain" description="PDEase" evidence="10">
    <location>
        <begin position="864"/>
        <end position="1023"/>
    </location>
</feature>
<feature type="region of interest" description="Disordered" evidence="7">
    <location>
        <begin position="1"/>
        <end position="55"/>
    </location>
</feature>
<dbReference type="Gene3D" id="3.30.70.1230">
    <property type="entry name" value="Nucleotide cyclase"/>
    <property type="match status" value="1"/>
</dbReference>
<dbReference type="OrthoDB" id="295473at2759"/>
<feature type="domain" description="Guanylate cyclase" evidence="9">
    <location>
        <begin position="561"/>
        <end position="695"/>
    </location>
</feature>
<evidence type="ECO:0000256" key="4">
    <source>
        <dbReference type="ARBA" id="ARBA00022989"/>
    </source>
</evidence>
<keyword evidence="11" id="KW-0675">Receptor</keyword>
<feature type="compositionally biased region" description="Polar residues" evidence="7">
    <location>
        <begin position="748"/>
        <end position="765"/>
    </location>
</feature>
<feature type="transmembrane region" description="Helical" evidence="8">
    <location>
        <begin position="69"/>
        <end position="89"/>
    </location>
</feature>
<dbReference type="PANTHER" id="PTHR11920">
    <property type="entry name" value="GUANYLYL CYCLASE"/>
    <property type="match status" value="1"/>
</dbReference>
<keyword evidence="4 8" id="KW-1133">Transmembrane helix</keyword>
<evidence type="ECO:0000313" key="12">
    <source>
        <dbReference type="Proteomes" id="UP001153069"/>
    </source>
</evidence>
<evidence type="ECO:0000256" key="2">
    <source>
        <dbReference type="ARBA" id="ARBA00022692"/>
    </source>
</evidence>
<dbReference type="Proteomes" id="UP001153069">
    <property type="component" value="Unassembled WGS sequence"/>
</dbReference>
<dbReference type="PROSITE" id="PS50125">
    <property type="entry name" value="GUANYLATE_CYCLASE_2"/>
    <property type="match status" value="1"/>
</dbReference>
<keyword evidence="6" id="KW-0456">Lyase</keyword>
<evidence type="ECO:0000256" key="3">
    <source>
        <dbReference type="ARBA" id="ARBA00022741"/>
    </source>
</evidence>
<evidence type="ECO:0000256" key="5">
    <source>
        <dbReference type="ARBA" id="ARBA00023136"/>
    </source>
</evidence>
<dbReference type="InterPro" id="IPR003607">
    <property type="entry name" value="HD/PDEase_dom"/>
</dbReference>
<dbReference type="AlphaFoldDB" id="A0A9N8EIW6"/>
<dbReference type="PANTHER" id="PTHR11920:SF335">
    <property type="entry name" value="GUANYLATE CYCLASE"/>
    <property type="match status" value="1"/>
</dbReference>
<evidence type="ECO:0000256" key="7">
    <source>
        <dbReference type="SAM" id="MobiDB-lite"/>
    </source>
</evidence>
<protein>
    <submittedName>
        <fullName evidence="11">Receptor-type guanylate cyclase gcy</fullName>
    </submittedName>
</protein>
<dbReference type="GO" id="GO:0004114">
    <property type="term" value="F:3',5'-cyclic-nucleotide phosphodiesterase activity"/>
    <property type="evidence" value="ECO:0007669"/>
    <property type="project" value="InterPro"/>
</dbReference>
<evidence type="ECO:0000256" key="8">
    <source>
        <dbReference type="SAM" id="Phobius"/>
    </source>
</evidence>
<dbReference type="SUPFAM" id="SSF55073">
    <property type="entry name" value="Nucleotide cyclase"/>
    <property type="match status" value="1"/>
</dbReference>
<dbReference type="SUPFAM" id="SSF109604">
    <property type="entry name" value="HD-domain/PDEase-like"/>
    <property type="match status" value="1"/>
</dbReference>
<dbReference type="Pfam" id="PF00211">
    <property type="entry name" value="Guanylate_cyc"/>
    <property type="match status" value="1"/>
</dbReference>
<feature type="compositionally biased region" description="Basic and acidic residues" evidence="7">
    <location>
        <begin position="8"/>
        <end position="23"/>
    </location>
</feature>